<dbReference type="EMBL" id="MUJZ01009785">
    <property type="protein sequence ID" value="OTF82188.1"/>
    <property type="molecule type" value="Genomic_DNA"/>
</dbReference>
<dbReference type="InterPro" id="IPR011989">
    <property type="entry name" value="ARM-like"/>
</dbReference>
<keyword evidence="2" id="KW-1185">Reference proteome</keyword>
<dbReference type="Gene3D" id="1.25.10.10">
    <property type="entry name" value="Leucine-rich Repeat Variant"/>
    <property type="match status" value="1"/>
</dbReference>
<evidence type="ECO:0000313" key="2">
    <source>
        <dbReference type="Proteomes" id="UP000194236"/>
    </source>
</evidence>
<organism evidence="1 2">
    <name type="scientific">Euroglyphus maynei</name>
    <name type="common">Mayne's house dust mite</name>
    <dbReference type="NCBI Taxonomy" id="6958"/>
    <lineage>
        <taxon>Eukaryota</taxon>
        <taxon>Metazoa</taxon>
        <taxon>Ecdysozoa</taxon>
        <taxon>Arthropoda</taxon>
        <taxon>Chelicerata</taxon>
        <taxon>Arachnida</taxon>
        <taxon>Acari</taxon>
        <taxon>Acariformes</taxon>
        <taxon>Sarcoptiformes</taxon>
        <taxon>Astigmata</taxon>
        <taxon>Psoroptidia</taxon>
        <taxon>Analgoidea</taxon>
        <taxon>Pyroglyphidae</taxon>
        <taxon>Pyroglyphinae</taxon>
        <taxon>Euroglyphus</taxon>
    </lineage>
</organism>
<protein>
    <submittedName>
        <fullName evidence="1">Uncharacterized protein</fullName>
    </submittedName>
</protein>
<proteinExistence type="predicted"/>
<evidence type="ECO:0000313" key="1">
    <source>
        <dbReference type="EMBL" id="OTF82188.1"/>
    </source>
</evidence>
<name>A0A1Y3BQG4_EURMA</name>
<gene>
    <name evidence="1" type="ORF">BLA29_013418</name>
</gene>
<comment type="caution">
    <text evidence="1">The sequence shown here is derived from an EMBL/GenBank/DDBJ whole genome shotgun (WGS) entry which is preliminary data.</text>
</comment>
<dbReference type="AlphaFoldDB" id="A0A1Y3BQG4"/>
<reference evidence="1 2" key="1">
    <citation type="submission" date="2017-03" db="EMBL/GenBank/DDBJ databases">
        <title>Genome Survey of Euroglyphus maynei.</title>
        <authorList>
            <person name="Arlian L.G."/>
            <person name="Morgan M.S."/>
            <person name="Rider S.D."/>
        </authorList>
    </citation>
    <scope>NUCLEOTIDE SEQUENCE [LARGE SCALE GENOMIC DNA]</scope>
    <source>
        <strain evidence="1">Arlian Lab</strain>
        <tissue evidence="1">Whole body</tissue>
    </source>
</reference>
<feature type="non-terminal residue" evidence="1">
    <location>
        <position position="1"/>
    </location>
</feature>
<sequence length="124" mass="14005">ICINLLNPHTSDSSAAFVGRIIGHENIQHLLRSTLVRLNTSRELPIMQSLILVFAHLLYTDLSTILVFLNTLPAPDGTKSALEFVMDKWLGIQRYFHGYENKASTVALCRLFQQALQQPNNNQD</sequence>
<accession>A0A1Y3BQG4</accession>
<dbReference type="OrthoDB" id="431626at2759"/>
<dbReference type="Proteomes" id="UP000194236">
    <property type="component" value="Unassembled WGS sequence"/>
</dbReference>
<feature type="non-terminal residue" evidence="1">
    <location>
        <position position="124"/>
    </location>
</feature>